<dbReference type="Gene3D" id="3.40.50.1820">
    <property type="entry name" value="alpha/beta hydrolase"/>
    <property type="match status" value="1"/>
</dbReference>
<proteinExistence type="predicted"/>
<feature type="active site" description="Charge relay system" evidence="1">
    <location>
        <position position="261"/>
    </location>
</feature>
<name>H8GQY3_METAL</name>
<gene>
    <name evidence="4" type="ORF">Metal_0812</name>
</gene>
<dbReference type="RefSeq" id="WP_005369872.1">
    <property type="nucleotide sequence ID" value="NZ_CM001475.1"/>
</dbReference>
<dbReference type="InterPro" id="IPR008391">
    <property type="entry name" value="AXE1_dom"/>
</dbReference>
<dbReference type="Pfam" id="PF05448">
    <property type="entry name" value="AXE1"/>
    <property type="match status" value="1"/>
</dbReference>
<dbReference type="EMBL" id="CM001475">
    <property type="protein sequence ID" value="EIC28642.1"/>
    <property type="molecule type" value="Genomic_DNA"/>
</dbReference>
<dbReference type="PANTHER" id="PTHR40111:SF1">
    <property type="entry name" value="CEPHALOSPORIN-C DEACETYLASE"/>
    <property type="match status" value="1"/>
</dbReference>
<dbReference type="eggNOG" id="COG3458">
    <property type="taxonomic scope" value="Bacteria"/>
</dbReference>
<organism evidence="4 5">
    <name type="scientific">Methylomicrobium album BG8</name>
    <dbReference type="NCBI Taxonomy" id="686340"/>
    <lineage>
        <taxon>Bacteria</taxon>
        <taxon>Pseudomonadati</taxon>
        <taxon>Pseudomonadota</taxon>
        <taxon>Gammaproteobacteria</taxon>
        <taxon>Methylococcales</taxon>
        <taxon>Methylococcaceae</taxon>
        <taxon>Methylomicrobium</taxon>
    </lineage>
</organism>
<feature type="active site" description="Nucleophile" evidence="1">
    <location>
        <position position="178"/>
    </location>
</feature>
<feature type="binding site" evidence="2">
    <location>
        <position position="94"/>
    </location>
    <ligand>
        <name>substrate</name>
    </ligand>
</feature>
<dbReference type="GO" id="GO:0005976">
    <property type="term" value="P:polysaccharide metabolic process"/>
    <property type="evidence" value="ECO:0007669"/>
    <property type="project" value="TreeGrafter"/>
</dbReference>
<accession>H8GQY3</accession>
<feature type="domain" description="Acetyl xylan esterase" evidence="3">
    <location>
        <begin position="12"/>
        <end position="293"/>
    </location>
</feature>
<keyword evidence="5" id="KW-1185">Reference proteome</keyword>
<evidence type="ECO:0000259" key="3">
    <source>
        <dbReference type="Pfam" id="PF05448"/>
    </source>
</evidence>
<dbReference type="InterPro" id="IPR029058">
    <property type="entry name" value="AB_hydrolase_fold"/>
</dbReference>
<evidence type="ECO:0000313" key="4">
    <source>
        <dbReference type="EMBL" id="EIC28642.1"/>
    </source>
</evidence>
<feature type="active site" description="Charge relay system" evidence="1">
    <location>
        <position position="289"/>
    </location>
</feature>
<dbReference type="PANTHER" id="PTHR40111">
    <property type="entry name" value="CEPHALOSPORIN-C DEACETYLASE"/>
    <property type="match status" value="1"/>
</dbReference>
<sequence>MPEFDPSYGYSLDQLLQIMPPLPPDDFASFWGKRYRRVLALDPRQRLRPCGWPHPDFECCDLYYRSTDDFDIRGWALIPKHQPVERGVIVGHGYGGREGPDFHLPIPNAVLLFPCFRGLSRSRRWPISDNPAYHVLHDIDRKDRYILGGCVEDLWLAVSALLALFPGVEGRVGYLGISFGGGIGALAMPWDGRIRRAHFNVPSFGDHPLRLKLPTWGSAAAVQNYQRDHDGHVLETLRYYDAAVAARYIRAPAHVAAALADPVVAPPGQFSIYNALAGEKRLFVLDWGHADYPGKAMQENALIAELGEFFGNL</sequence>
<dbReference type="Proteomes" id="UP000005090">
    <property type="component" value="Chromosome"/>
</dbReference>
<dbReference type="InterPro" id="IPR039069">
    <property type="entry name" value="CE7"/>
</dbReference>
<dbReference type="HOGENOM" id="CLU_871183_0_0_6"/>
<evidence type="ECO:0000313" key="5">
    <source>
        <dbReference type="Proteomes" id="UP000005090"/>
    </source>
</evidence>
<dbReference type="GO" id="GO:0052689">
    <property type="term" value="F:carboxylic ester hydrolase activity"/>
    <property type="evidence" value="ECO:0007669"/>
    <property type="project" value="TreeGrafter"/>
</dbReference>
<evidence type="ECO:0000256" key="1">
    <source>
        <dbReference type="PIRSR" id="PIRSR639069-1"/>
    </source>
</evidence>
<dbReference type="AlphaFoldDB" id="H8GQY3"/>
<dbReference type="STRING" id="686340.Metal_0812"/>
<protein>
    <submittedName>
        <fullName evidence="4">Acetyl esterase (Deacetylase)</fullName>
    </submittedName>
</protein>
<dbReference type="SUPFAM" id="SSF53474">
    <property type="entry name" value="alpha/beta-Hydrolases"/>
    <property type="match status" value="1"/>
</dbReference>
<evidence type="ECO:0000256" key="2">
    <source>
        <dbReference type="PIRSR" id="PIRSR639069-2"/>
    </source>
</evidence>
<reference evidence="4 5" key="1">
    <citation type="journal article" date="2013" name="Genome Announc.">
        <title>Genome Sequence of the Obligate Gammaproteobacterial Methanotroph Methylomicrobium album Strain BG8.</title>
        <authorList>
            <person name="Kits K.D."/>
            <person name="Kalyuzhnaya M.G."/>
            <person name="Klotz M.G."/>
            <person name="Jetten M.S."/>
            <person name="Op den Camp H.J."/>
            <person name="Vuilleumier S."/>
            <person name="Bringel F."/>
            <person name="Dispirito A.A."/>
            <person name="Murrell J.C."/>
            <person name="Bruce D."/>
            <person name="Cheng J.F."/>
            <person name="Copeland A."/>
            <person name="Goodwin L."/>
            <person name="Hauser L."/>
            <person name="Lajus A."/>
            <person name="Land M.L."/>
            <person name="Lapidus A."/>
            <person name="Lucas S."/>
            <person name="Medigue C."/>
            <person name="Pitluck S."/>
            <person name="Woyke T."/>
            <person name="Zeytun A."/>
            <person name="Stein L.Y."/>
        </authorList>
    </citation>
    <scope>NUCLEOTIDE SEQUENCE [LARGE SCALE GENOMIC DNA]</scope>
    <source>
        <strain evidence="4 5">BG8</strain>
    </source>
</reference>